<comment type="caution">
    <text evidence="2">The sequence shown here is derived from an EMBL/GenBank/DDBJ whole genome shotgun (WGS) entry which is preliminary data.</text>
</comment>
<accession>A0AAV1VHK6</accession>
<organism evidence="2 3">
    <name type="scientific">Peronospora matthiolae</name>
    <dbReference type="NCBI Taxonomy" id="2874970"/>
    <lineage>
        <taxon>Eukaryota</taxon>
        <taxon>Sar</taxon>
        <taxon>Stramenopiles</taxon>
        <taxon>Oomycota</taxon>
        <taxon>Peronosporomycetes</taxon>
        <taxon>Peronosporales</taxon>
        <taxon>Peronosporaceae</taxon>
        <taxon>Peronospora</taxon>
    </lineage>
</organism>
<evidence type="ECO:0000313" key="2">
    <source>
        <dbReference type="EMBL" id="CAK7945897.1"/>
    </source>
</evidence>
<sequence>MKSEDAATRAAKRKRNTSGGRKLLRGDATRWQLFELSLPYTTRLKSAPLLHLRAPLKSI</sequence>
<protein>
    <submittedName>
        <fullName evidence="2">Uncharacterized protein</fullName>
    </submittedName>
</protein>
<feature type="region of interest" description="Disordered" evidence="1">
    <location>
        <begin position="1"/>
        <end position="23"/>
    </location>
</feature>
<name>A0AAV1VHK6_9STRA</name>
<dbReference type="EMBL" id="CAKLBY020000339">
    <property type="protein sequence ID" value="CAK7945897.1"/>
    <property type="molecule type" value="Genomic_DNA"/>
</dbReference>
<evidence type="ECO:0000313" key="3">
    <source>
        <dbReference type="Proteomes" id="UP001162060"/>
    </source>
</evidence>
<proteinExistence type="predicted"/>
<evidence type="ECO:0000256" key="1">
    <source>
        <dbReference type="SAM" id="MobiDB-lite"/>
    </source>
</evidence>
<dbReference type="AlphaFoldDB" id="A0AAV1VHK6"/>
<gene>
    <name evidence="2" type="ORF">PM001_LOCUS31047</name>
</gene>
<dbReference type="Proteomes" id="UP001162060">
    <property type="component" value="Unassembled WGS sequence"/>
</dbReference>
<reference evidence="2" key="1">
    <citation type="submission" date="2024-01" db="EMBL/GenBank/DDBJ databases">
        <authorList>
            <person name="Webb A."/>
        </authorList>
    </citation>
    <scope>NUCLEOTIDE SEQUENCE</scope>
    <source>
        <strain evidence="2">Pm1</strain>
    </source>
</reference>